<keyword evidence="7" id="KW-0812">Transmembrane</keyword>
<feature type="domain" description="Ricin B lectin" evidence="19">
    <location>
        <begin position="449"/>
        <end position="576"/>
    </location>
</feature>
<keyword evidence="18" id="KW-0732">Signal</keyword>
<evidence type="ECO:0000313" key="22">
    <source>
        <dbReference type="WBParaSite" id="PgR073_g036_t02"/>
    </source>
</evidence>
<keyword evidence="9 17" id="KW-0430">Lectin</keyword>
<keyword evidence="10" id="KW-0735">Signal-anchor</keyword>
<evidence type="ECO:0000256" key="15">
    <source>
        <dbReference type="ARBA" id="ARBA00023180"/>
    </source>
</evidence>
<evidence type="ECO:0000256" key="5">
    <source>
        <dbReference type="ARBA" id="ARBA00022676"/>
    </source>
</evidence>
<accession>A0A915BZM7</accession>
<evidence type="ECO:0000256" key="13">
    <source>
        <dbReference type="ARBA" id="ARBA00023136"/>
    </source>
</evidence>
<dbReference type="SMART" id="SM00458">
    <property type="entry name" value="RICIN"/>
    <property type="match status" value="1"/>
</dbReference>
<comment type="similarity">
    <text evidence="4 17">Belongs to the glycosyltransferase 2 family. GalNAc-T subfamily.</text>
</comment>
<dbReference type="InterPro" id="IPR000772">
    <property type="entry name" value="Ricin_B_lectin"/>
</dbReference>
<dbReference type="GO" id="GO:0030246">
    <property type="term" value="F:carbohydrate binding"/>
    <property type="evidence" value="ECO:0007669"/>
    <property type="project" value="UniProtKB-KW"/>
</dbReference>
<dbReference type="EC" id="2.4.1.-" evidence="17"/>
<dbReference type="FunFam" id="3.90.550.10:FF:000021">
    <property type="entry name" value="Polypeptide N-acetylgalactosaminyltransferase"/>
    <property type="match status" value="1"/>
</dbReference>
<evidence type="ECO:0000256" key="10">
    <source>
        <dbReference type="ARBA" id="ARBA00022968"/>
    </source>
</evidence>
<evidence type="ECO:0000256" key="8">
    <source>
        <dbReference type="ARBA" id="ARBA00022723"/>
    </source>
</evidence>
<evidence type="ECO:0000256" key="3">
    <source>
        <dbReference type="ARBA" id="ARBA00004922"/>
    </source>
</evidence>
<keyword evidence="14 17" id="KW-1015">Disulfide bond</keyword>
<dbReference type="Pfam" id="PF00535">
    <property type="entry name" value="Glycos_transf_2"/>
    <property type="match status" value="1"/>
</dbReference>
<protein>
    <recommendedName>
        <fullName evidence="17">Polypeptide N-acetylgalactosaminyltransferase</fullName>
        <ecNumber evidence="17">2.4.1.-</ecNumber>
    </recommendedName>
    <alternativeName>
        <fullName evidence="17">Protein-UDP acetylgalactosaminyltransferase</fullName>
    </alternativeName>
</protein>
<dbReference type="GO" id="GO:0004653">
    <property type="term" value="F:polypeptide N-acetylgalactosaminyltransferase activity"/>
    <property type="evidence" value="ECO:0007669"/>
    <property type="project" value="UniProtKB-ARBA"/>
</dbReference>
<dbReference type="PROSITE" id="PS50231">
    <property type="entry name" value="RICIN_B_LECTIN"/>
    <property type="match status" value="1"/>
</dbReference>
<evidence type="ECO:0000256" key="7">
    <source>
        <dbReference type="ARBA" id="ARBA00022692"/>
    </source>
</evidence>
<dbReference type="GO" id="GO:0006493">
    <property type="term" value="P:protein O-linked glycosylation"/>
    <property type="evidence" value="ECO:0007669"/>
    <property type="project" value="TreeGrafter"/>
</dbReference>
<evidence type="ECO:0000256" key="4">
    <source>
        <dbReference type="ARBA" id="ARBA00005680"/>
    </source>
</evidence>
<evidence type="ECO:0000256" key="14">
    <source>
        <dbReference type="ARBA" id="ARBA00023157"/>
    </source>
</evidence>
<dbReference type="AlphaFoldDB" id="A0A915BZM7"/>
<proteinExistence type="inferred from homology"/>
<evidence type="ECO:0000256" key="17">
    <source>
        <dbReference type="RuleBase" id="RU361242"/>
    </source>
</evidence>
<comment type="cofactor">
    <cofactor evidence="1 17">
        <name>Mn(2+)</name>
        <dbReference type="ChEBI" id="CHEBI:29035"/>
    </cofactor>
</comment>
<dbReference type="WBParaSite" id="PgR073_g036_t01">
    <property type="protein sequence ID" value="PgR073_g036_t01"/>
    <property type="gene ID" value="PgR073_g036"/>
</dbReference>
<evidence type="ECO:0000256" key="11">
    <source>
        <dbReference type="ARBA" id="ARBA00022989"/>
    </source>
</evidence>
<dbReference type="Proteomes" id="UP000887569">
    <property type="component" value="Unplaced"/>
</dbReference>
<name>A0A915BZM7_PARUN</name>
<evidence type="ECO:0000313" key="21">
    <source>
        <dbReference type="WBParaSite" id="PgR073_g036_t01"/>
    </source>
</evidence>
<evidence type="ECO:0000256" key="9">
    <source>
        <dbReference type="ARBA" id="ARBA00022734"/>
    </source>
</evidence>
<evidence type="ECO:0000256" key="1">
    <source>
        <dbReference type="ARBA" id="ARBA00001936"/>
    </source>
</evidence>
<organism evidence="20 21">
    <name type="scientific">Parascaris univalens</name>
    <name type="common">Nematode worm</name>
    <dbReference type="NCBI Taxonomy" id="6257"/>
    <lineage>
        <taxon>Eukaryota</taxon>
        <taxon>Metazoa</taxon>
        <taxon>Ecdysozoa</taxon>
        <taxon>Nematoda</taxon>
        <taxon>Chromadorea</taxon>
        <taxon>Rhabditida</taxon>
        <taxon>Spirurina</taxon>
        <taxon>Ascaridomorpha</taxon>
        <taxon>Ascaridoidea</taxon>
        <taxon>Ascarididae</taxon>
        <taxon>Parascaris</taxon>
    </lineage>
</organism>
<evidence type="ECO:0000259" key="19">
    <source>
        <dbReference type="SMART" id="SM00458"/>
    </source>
</evidence>
<comment type="subcellular location">
    <subcellularLocation>
        <location evidence="2 17">Golgi apparatus membrane</location>
        <topology evidence="2 17">Single-pass type II membrane protein</topology>
    </subcellularLocation>
</comment>
<evidence type="ECO:0000256" key="16">
    <source>
        <dbReference type="ARBA" id="ARBA00023211"/>
    </source>
</evidence>
<dbReference type="GO" id="GO:0000139">
    <property type="term" value="C:Golgi membrane"/>
    <property type="evidence" value="ECO:0007669"/>
    <property type="project" value="UniProtKB-SubCell"/>
</dbReference>
<dbReference type="SUPFAM" id="SSF50370">
    <property type="entry name" value="Ricin B-like lectins"/>
    <property type="match status" value="1"/>
</dbReference>
<dbReference type="PANTHER" id="PTHR11675">
    <property type="entry name" value="N-ACETYLGALACTOSAMINYLTRANSFERASE"/>
    <property type="match status" value="1"/>
</dbReference>
<dbReference type="WBParaSite" id="PgR073_g036_t02">
    <property type="protein sequence ID" value="PgR073_g036_t02"/>
    <property type="gene ID" value="PgR073_g036"/>
</dbReference>
<keyword evidence="13" id="KW-0472">Membrane</keyword>
<evidence type="ECO:0000256" key="18">
    <source>
        <dbReference type="SAM" id="SignalP"/>
    </source>
</evidence>
<keyword evidence="6 17" id="KW-0808">Transferase</keyword>
<dbReference type="GO" id="GO:0046872">
    <property type="term" value="F:metal ion binding"/>
    <property type="evidence" value="ECO:0007669"/>
    <property type="project" value="UniProtKB-KW"/>
</dbReference>
<dbReference type="PANTHER" id="PTHR11675:SF119">
    <property type="entry name" value="POLYPEPTIDE N-ACETYLGALACTOSAMINYLTRANSFERASE 2"/>
    <property type="match status" value="1"/>
</dbReference>
<dbReference type="Pfam" id="PF00652">
    <property type="entry name" value="Ricin_B_lectin"/>
    <property type="match status" value="1"/>
</dbReference>
<dbReference type="Gene3D" id="3.90.550.10">
    <property type="entry name" value="Spore Coat Polysaccharide Biosynthesis Protein SpsA, Chain A"/>
    <property type="match status" value="1"/>
</dbReference>
<keyword evidence="8" id="KW-0479">Metal-binding</keyword>
<keyword evidence="15" id="KW-0325">Glycoprotein</keyword>
<evidence type="ECO:0000256" key="6">
    <source>
        <dbReference type="ARBA" id="ARBA00022679"/>
    </source>
</evidence>
<feature type="chain" id="PRO_5041189932" description="Polypeptide N-acetylgalactosaminyltransferase" evidence="18">
    <location>
        <begin position="19"/>
        <end position="580"/>
    </location>
</feature>
<dbReference type="InterPro" id="IPR045885">
    <property type="entry name" value="GalNAc-T"/>
</dbReference>
<comment type="pathway">
    <text evidence="3 17">Protein modification; protein glycosylation.</text>
</comment>
<dbReference type="InterPro" id="IPR001173">
    <property type="entry name" value="Glyco_trans_2-like"/>
</dbReference>
<dbReference type="SUPFAM" id="SSF53448">
    <property type="entry name" value="Nucleotide-diphospho-sugar transferases"/>
    <property type="match status" value="1"/>
</dbReference>
<keyword evidence="5 17" id="KW-0328">Glycosyltransferase</keyword>
<evidence type="ECO:0000313" key="20">
    <source>
        <dbReference type="Proteomes" id="UP000887569"/>
    </source>
</evidence>
<feature type="signal peptide" evidence="18">
    <location>
        <begin position="1"/>
        <end position="18"/>
    </location>
</feature>
<keyword evidence="20" id="KW-1185">Reference proteome</keyword>
<dbReference type="CDD" id="cd02510">
    <property type="entry name" value="pp-GalNAc-T"/>
    <property type="match status" value="1"/>
</dbReference>
<keyword evidence="16 17" id="KW-0464">Manganese</keyword>
<keyword evidence="12 17" id="KW-0333">Golgi apparatus</keyword>
<dbReference type="Gene3D" id="2.80.10.50">
    <property type="match status" value="1"/>
</dbReference>
<evidence type="ECO:0000256" key="12">
    <source>
        <dbReference type="ARBA" id="ARBA00023034"/>
    </source>
</evidence>
<dbReference type="InterPro" id="IPR029044">
    <property type="entry name" value="Nucleotide-diphossugar_trans"/>
</dbReference>
<keyword evidence="11" id="KW-1133">Transmembrane helix</keyword>
<dbReference type="InterPro" id="IPR035992">
    <property type="entry name" value="Ricin_B-like_lectins"/>
</dbReference>
<sequence>MAKCRLKWALSLFLLAWASTITYFVYYSSADSKLKDNASDESKHHPRDIRPIVMPTIDEHVQMVEALKDAIVYQKPAKTVSFQDFDHESYLKKGALKAGEDRYAANKFNQAASDAIKWDRSIGDSRESKCHSLTFDIDAFSPTSIIITYHNEARSTLLRTVMSAFLRSPAKLITEIILVDDFSNDETIGKELISIEKVIVVRNTKREGLIRSRVKGAQLAKASILTFLDSHCECNVQWLEPLLARVKENPHAVVAPIIDVINMDTFNYVAASADLRGGFEWNLVFKWEYLSGKLRDNRHSHPTLPIKTPVIAGGLFMIRKDWFETLGTYDPDMDVWGGENLELSFRVWQCGGSLEIIPCSRVGHVFRKQHPYTFPGGSGNVFQKNTRRAAEVWLDDYKMLYLKQVPSARFVDFGDISERLKLKEQLHCKNFTWYLKEVYPELKIPEREDGLYLTFKQAGLCIDSLGKQTAHSPVGVYSCHGTGGNQEWVFDKQKGTLKNPFTKLCMSDSDIGVVSLQKCETADGRWTVDESERRLKYKDSCVALIRRTPVNMQKDETVLMLMPCDSTDHRQRWVFEKPPF</sequence>
<evidence type="ECO:0000256" key="2">
    <source>
        <dbReference type="ARBA" id="ARBA00004323"/>
    </source>
</evidence>
<reference evidence="21 22" key="1">
    <citation type="submission" date="2022-11" db="UniProtKB">
        <authorList>
            <consortium name="WormBaseParasite"/>
        </authorList>
    </citation>
    <scope>IDENTIFICATION</scope>
</reference>